<organism evidence="8 9">
    <name type="scientific">Kazachstania africana (strain ATCC 22294 / BCRC 22015 / CBS 2517 / CECT 1963 / NBRC 1671 / NRRL Y-8276)</name>
    <name type="common">Yeast</name>
    <name type="synonym">Kluyveromyces africanus</name>
    <dbReference type="NCBI Taxonomy" id="1071382"/>
    <lineage>
        <taxon>Eukaryota</taxon>
        <taxon>Fungi</taxon>
        <taxon>Dikarya</taxon>
        <taxon>Ascomycota</taxon>
        <taxon>Saccharomycotina</taxon>
        <taxon>Saccharomycetes</taxon>
        <taxon>Saccharomycetales</taxon>
        <taxon>Saccharomycetaceae</taxon>
        <taxon>Kazachstania</taxon>
    </lineage>
</organism>
<sequence>MLESLAATLLNRLLGSYVENFDPKQLNVGIWNGDVKLNNLKLRKDCLDSLDLPIDVKFGILDNLVLNVPWSSLKNKPVKIIINDVYLLVVPRNLSNTTDNKERELRLKLQKLAEWELNKYTLDSVNEDSKNETFMQSVITKVIDNLQVVIKNIHIRYEDTSCIYSKFPSSLGITLNEISAVSTDSDWKPSFIEITQTITHKLLTLKSFSLYWNTNSDSFLDETVPQAALIKRFKRYIESADNIQYILCPISGLGRLSINKLGTTENQAHVELDVLFEEFGIELDDIEYADIMYSLSKLQLINHTKKFKLNRPTISVSEDPRKWFKYIGTCVINEIHEKNAVWTWDHIQKRCHQRRKYIEIWIEKLKLPTIEDSLPDKSLETELSELHKELDFDSIVLFRTIAKLDYKKWKASNKDLSPALSQISQEPQKNATWFSSWWNTSKQGKQDELIITEEQKQEFYDVIEFDESEEFNASKQENLANIKIPNHWTTLKITGSLRKGYFAIKKNEQKMKLGEIIFENCQWDFLKRSDSYKTTFKMHEFKIEDGSPNSIYKHIVSPKTSLETKINDELDNIDDIVYVARKEPLFSVVYESNPLDGLSDSKIDLKLLGTTVFYHVHFINEVITFFSPSEEQLDTIGAIISAAEATVEGWSSQTRMGIESLLEEHKTININVDLQTPLIILPINPHSWDTPCAIIDAGHISLVSDIVPKEKIKEIKGMSPDQYEKIDTSDINRLMYDRFSIISQDTQILVGPNVQSTLSNITQKNNQNDFCILNKMKVELTLDISILPKALKLPKFRIFGHLPNLALGFNDYQYKIILDLLEKCFPIFNEPADDYSNVQEPNTNILQDKNEQQKLLTEIVARLNKMSPLEIEQKLLEIHFDIDQAQFSVFQCIHKETMTCKKLIDMVGTTFKFDLARKAKEMNLDMSVHSLNVEDCIENSQDNDLKNLISSYVDGNTGDDLVTFEYKRTQRIVSHEGTLIEVFDQNLNMNLKKLKLVLTPKSLLTLMNYSVLTFTDPNAPELPADVLKHNEGEREDAAQKLSLNFNMAGLDIIFNDSAMKIATLVLSRGQFDVLLLPEKMKLDMKIDGLELTDEINQGADRNSVLRKLISMDNQELFEFSYETFDPTINTNNYDCALKCVVGSAFANFNEDCVKRIFEFLYKFQKMKGYFDRARLAAYNQAPSFDTVNNMKLDVVIKAPILQFPKPKKYGTSSTFDLMTFYLGEIFIANDFEDTSDGGKVNHIRMGVRNGKISSLLNLENGLEQRLSIADEMSLLVNMDYTPFSNETSSKYNISSSLEPMTLCVTELQMKYLYQILYSIQKSLNIEDPSLFDLKMDELGADVTIGETSPAADDGTRILPKEETSTQATLNENIRFNFQAPLISLTLFDNTKDCTDIKRNSITKVNLEGSAISLDMKENGVINGEAHIVAFTVEDTRNVKDNKHSELIPKIQEGNNQFSAVITRKCLERGLLTNIAATINSPRIILAMDHMFAIKKFFDILNISRDSSRMSEDTTKVMEPVIVETRSDDSSNLFQYSMNIVGTAIILLADPSDIDSEAVVFSVGQILIVEQNVVTLSANNIGMFLSKMKSMEESKVRLLDDFSSTVTIDRRDSTIDKLLTNIHVAIEPLIMRISLRDIRLAMVIFNKAVSLLDFENRPIDSKDLSENNENVVTTFSKEFERRLAKYAPSLLSSKSDLSDTKGSEDNIRIQEPDVVLKAETFDADFGGLRMILLGDVHEMPILDMHISPFTAVAKDWSTELDALVTVEPKVNIFNYSRSSWEPLIEPAPISFHLSKGPNQDAGTIFDVIGREITEVTLSSKSISMLSNISASLTKEIRLTPRGSKKPYLLINDTGLDLNVWIKSDDDKERNGLTLLKENCHMPWEFEDWQTIRERLDTDNTKSFLCVAAADMKYESVLTIDATYEGELLHTLKPSVNQVHNRIVSELRCNTENVKVVTFRSTLQLENTTKTPIQVKVKASGQSESIEFTINPTTCGSVPIEYAYNSRIYLKPLGETEFDWSQQAIAWQELLDRPLSFECSSRHELYDKFFIEVNGKYDKREPLAKIYPHMKITISPSIIVENLLPCDINFCIFGRREEMKKFKYLKKSEQISLHDVSLDEFLLFSLEPVLENSAISKPSIVNTPKGTALEPETTLVLNMKNGQRLQLSLKYQSIEGSRAKIIKIFSPYVIINHTDKDLYVESSRSNIAVSKIVQATEKRYTLPFMFSFDKDNQNNNRARFKFKDSDWSIPVSFDGLGQSFDVTLNEMNRALEYNLGVNISEGEGKYVLSRIINVTPRYIVKNELEFPIELCEIGSANVTKVETMTSIPLYKMRTVLNKQLMIRKTVSGGEWSTSFSMKDVGLSYVKLLTEEGLHMLLKVEIILEDATLFIVIKDGKNSWPYSIRNFSDTEFIFYQRDINILDDYYEADQYDEQNEVEYKPLYYRVPPRSVMPYAWDYPTAKQKKLIITSGSRKREIQLAEIGNLKPMRIPARMANEETVIVDLNVIADGPTQALVITNYNSKLSLYKLRARSGPTSSRMGSNISLSSSGEVFEARDEDKDVFTKIVVSFKGIGISLIDANLKELAYTTFRGVEFRYNNSSLYQTFSWKIKWLQIDNQLFGATYNNVLYPTAIPKTSQEIENHPVLSGSVSKVKDDSYGVPYFKHATLLVQEFSLQLDEDFVYSLIDFLKFPGAPWHDVDSNNNIILKETVGLPEVKEVNFSNDFYFEMFHIQPTLLHLSFVRTERLNSANNGPDLDKVEEIENTTASTSTFLLHVLTMTVGNVNDAPIKLNSLFLDNVRVPLTVLFNSIKTHYSQQFFYQIHMILGSADFLGNPVGLFNTISSGVWDLFYEPYQGYIMNDRPQEMGIHIAKGGLSFVKKTVFGVSDSMAKLTGAVAKGLSVTQDSKFQESRRLQQRINKNSTNIFQSSAESFASTIGSGISGLAVDPYRGVQREGAAGFFKGLGTGLIGLPTKTAIGILDLTSNLSQGVKNTTTALDMLAANRVRIPRYIDPFDQVVKCYNLRQSQGQYWLKSANGGLYLTDRYLSHVVLPGKELVVVVSMERIAEIRIATQQVMWGTAYSAIQGITLERGGIRIKLKSQSEYFIPISDPQERKSVYKSIAIAVTEYNKYCEAVL</sequence>
<dbReference type="GO" id="GO:0005741">
    <property type="term" value="C:mitochondrial outer membrane"/>
    <property type="evidence" value="ECO:0007669"/>
    <property type="project" value="EnsemblFungi"/>
</dbReference>
<reference evidence="8 9" key="1">
    <citation type="journal article" date="2011" name="Proc. Natl. Acad. Sci. U.S.A.">
        <title>Evolutionary erosion of yeast sex chromosomes by mating-type switching accidents.</title>
        <authorList>
            <person name="Gordon J.L."/>
            <person name="Armisen D."/>
            <person name="Proux-Wera E."/>
            <person name="Oheigeartaigh S.S."/>
            <person name="Byrne K.P."/>
            <person name="Wolfe K.H."/>
        </authorList>
    </citation>
    <scope>NUCLEOTIDE SEQUENCE [LARGE SCALE GENOMIC DNA]</scope>
    <source>
        <strain evidence="9">ATCC 22294 / BCRC 22015 / CBS 2517 / CECT 1963 / NBRC 1671 / NRRL Y-8276</strain>
    </source>
</reference>
<dbReference type="GO" id="GO:0120014">
    <property type="term" value="F:phospholipid transfer activity"/>
    <property type="evidence" value="ECO:0007669"/>
    <property type="project" value="EnsemblFungi"/>
</dbReference>
<evidence type="ECO:0000313" key="9">
    <source>
        <dbReference type="Proteomes" id="UP000005220"/>
    </source>
</evidence>
<dbReference type="GO" id="GO:0090083">
    <property type="term" value="P:regulation of inclusion body assembly"/>
    <property type="evidence" value="ECO:0007669"/>
    <property type="project" value="EnsemblFungi"/>
</dbReference>
<dbReference type="InParanoid" id="H2B1Y1"/>
<dbReference type="GO" id="GO:0005794">
    <property type="term" value="C:Golgi apparatus"/>
    <property type="evidence" value="ECO:0007669"/>
    <property type="project" value="UniProtKB-UniRule"/>
</dbReference>
<dbReference type="Proteomes" id="UP000005220">
    <property type="component" value="Chromosome 12"/>
</dbReference>
<dbReference type="KEGG" id="kaf:KAFR_0L00240"/>
<keyword evidence="2 4" id="KW-0813">Transport</keyword>
<dbReference type="EMBL" id="HE650832">
    <property type="protein sequence ID" value="CCF60631.1"/>
    <property type="molecule type" value="Genomic_DNA"/>
</dbReference>
<dbReference type="InterPro" id="IPR026847">
    <property type="entry name" value="VPS13"/>
</dbReference>
<dbReference type="GO" id="GO:0071561">
    <property type="term" value="C:nucleus-vacuole junction"/>
    <property type="evidence" value="ECO:0007669"/>
    <property type="project" value="EnsemblFungi"/>
</dbReference>
<dbReference type="PANTHER" id="PTHR16166">
    <property type="entry name" value="VACUOLAR PROTEIN SORTING-ASSOCIATED PROTEIN VPS13"/>
    <property type="match status" value="1"/>
</dbReference>
<keyword evidence="9" id="KW-1185">Reference proteome</keyword>
<dbReference type="GO" id="GO:0045053">
    <property type="term" value="P:protein retention in Golgi apparatus"/>
    <property type="evidence" value="ECO:0007669"/>
    <property type="project" value="UniProtKB-UniRule"/>
</dbReference>
<dbReference type="GO" id="GO:0006623">
    <property type="term" value="P:protein targeting to vacuole"/>
    <property type="evidence" value="ECO:0007669"/>
    <property type="project" value="EnsemblFungi"/>
</dbReference>
<dbReference type="GO" id="GO:0005543">
    <property type="term" value="F:phospholipid binding"/>
    <property type="evidence" value="ECO:0007669"/>
    <property type="project" value="EnsemblFungi"/>
</dbReference>
<dbReference type="GO" id="GO:0006895">
    <property type="term" value="P:Golgi to endosome transport"/>
    <property type="evidence" value="ECO:0007669"/>
    <property type="project" value="EnsemblFungi"/>
</dbReference>
<evidence type="ECO:0000256" key="1">
    <source>
        <dbReference type="ARBA" id="ARBA00006545"/>
    </source>
</evidence>
<dbReference type="InterPro" id="IPR056748">
    <property type="entry name" value="VPS13-like_C"/>
</dbReference>
<evidence type="ECO:0000256" key="2">
    <source>
        <dbReference type="ARBA" id="ARBA00022448"/>
    </source>
</evidence>
<dbReference type="GO" id="GO:0005829">
    <property type="term" value="C:cytosol"/>
    <property type="evidence" value="ECO:0007669"/>
    <property type="project" value="GOC"/>
</dbReference>
<feature type="domain" description="Chorein N-terminal" evidence="5">
    <location>
        <begin position="1"/>
        <end position="1495"/>
    </location>
</feature>
<dbReference type="PIRSF" id="PIRSF037235">
    <property type="entry name" value="VPS13_fungi"/>
    <property type="match status" value="1"/>
</dbReference>
<dbReference type="GO" id="GO:0005770">
    <property type="term" value="C:late endosome"/>
    <property type="evidence" value="ECO:0007669"/>
    <property type="project" value="EnsemblFungi"/>
</dbReference>
<feature type="domain" description="Intermembrane lipid transfer protein VPS13-like C-terminal" evidence="7">
    <location>
        <begin position="3002"/>
        <end position="3107"/>
    </location>
</feature>
<dbReference type="GO" id="GO:0045324">
    <property type="term" value="P:late endosome to vacuole transport"/>
    <property type="evidence" value="ECO:0007669"/>
    <property type="project" value="UniProtKB-UniRule"/>
</dbReference>
<evidence type="ECO:0000259" key="7">
    <source>
        <dbReference type="Pfam" id="PF25037"/>
    </source>
</evidence>
<proteinExistence type="inferred from homology"/>
<dbReference type="GeneID" id="13886839"/>
<evidence type="ECO:0000259" key="6">
    <source>
        <dbReference type="Pfam" id="PF25036"/>
    </source>
</evidence>
<dbReference type="FunCoup" id="H2B1Y1">
    <property type="interactions" value="795"/>
</dbReference>
<dbReference type="GO" id="GO:0036258">
    <property type="term" value="P:multivesicular body assembly"/>
    <property type="evidence" value="ECO:0007669"/>
    <property type="project" value="EnsemblFungi"/>
</dbReference>
<dbReference type="STRING" id="1071382.H2B1Y1"/>
<dbReference type="GO" id="GO:1990816">
    <property type="term" value="C:vacuole-mitochondrion membrane contact site"/>
    <property type="evidence" value="ECO:0007669"/>
    <property type="project" value="EnsemblFungi"/>
</dbReference>
<dbReference type="GO" id="GO:0061709">
    <property type="term" value="P:reticulophagy"/>
    <property type="evidence" value="ECO:0007669"/>
    <property type="project" value="EnsemblFungi"/>
</dbReference>
<evidence type="ECO:0000259" key="5">
    <source>
        <dbReference type="Pfam" id="PF12624"/>
    </source>
</evidence>
<evidence type="ECO:0000256" key="3">
    <source>
        <dbReference type="ARBA" id="ARBA00023055"/>
    </source>
</evidence>
<keyword evidence="3 4" id="KW-0445">Lipid transport</keyword>
<comment type="similarity">
    <text evidence="1 4">Belongs to the VPS13 family.</text>
</comment>
<dbReference type="GO" id="GO:0005798">
    <property type="term" value="C:Golgi-associated vesicle"/>
    <property type="evidence" value="ECO:0007669"/>
    <property type="project" value="EnsemblFungi"/>
</dbReference>
<dbReference type="GO" id="GO:0005628">
    <property type="term" value="C:prospore membrane"/>
    <property type="evidence" value="ECO:0007669"/>
    <property type="project" value="EnsemblFungi"/>
</dbReference>
<dbReference type="GO" id="GO:0005777">
    <property type="term" value="C:peroxisome"/>
    <property type="evidence" value="ECO:0007669"/>
    <property type="project" value="EnsemblFungi"/>
</dbReference>
<dbReference type="GO" id="GO:0005774">
    <property type="term" value="C:vacuolar membrane"/>
    <property type="evidence" value="ECO:0007669"/>
    <property type="project" value="EnsemblFungi"/>
</dbReference>
<dbReference type="GO" id="GO:0032120">
    <property type="term" value="P:ascospore-type prospore membrane formation"/>
    <property type="evidence" value="ECO:0007669"/>
    <property type="project" value="EnsemblFungi"/>
</dbReference>
<dbReference type="GO" id="GO:0010008">
    <property type="term" value="C:endosome membrane"/>
    <property type="evidence" value="ECO:0007669"/>
    <property type="project" value="EnsemblFungi"/>
</dbReference>
<comment type="function">
    <text evidence="4">Mediates the transfer of lipids between membranes at organelle contact sites. May play a role in mitochondrial lipid homeostasis.</text>
</comment>
<dbReference type="Pfam" id="PF25036">
    <property type="entry name" value="VPS13_VAB"/>
    <property type="match status" value="1"/>
</dbReference>
<dbReference type="GO" id="GO:0007005">
    <property type="term" value="P:mitochondrion organization"/>
    <property type="evidence" value="ECO:0007669"/>
    <property type="project" value="EnsemblFungi"/>
</dbReference>
<dbReference type="InterPro" id="IPR017148">
    <property type="entry name" value="VPS13_fungi"/>
</dbReference>
<dbReference type="RefSeq" id="XP_003959766.1">
    <property type="nucleotide sequence ID" value="XM_003959717.1"/>
</dbReference>
<feature type="domain" description="Vacuolar protein sorting-associated protein 13 VPS13 adaptor binding" evidence="6">
    <location>
        <begin position="1886"/>
        <end position="2460"/>
    </location>
</feature>
<name>H2B1Y1_KAZAF</name>
<evidence type="ECO:0000256" key="4">
    <source>
        <dbReference type="PIRNR" id="PIRNR037235"/>
    </source>
</evidence>
<dbReference type="OrthoDB" id="428159at2759"/>
<evidence type="ECO:0000313" key="8">
    <source>
        <dbReference type="EMBL" id="CCF60631.1"/>
    </source>
</evidence>
<gene>
    <name evidence="8" type="primary">KAFR0L00240</name>
    <name evidence="8" type="ORF">KAFR_0L00240</name>
</gene>
<dbReference type="PANTHER" id="PTHR16166:SF93">
    <property type="entry name" value="INTERMEMBRANE LIPID TRANSFER PROTEIN VPS13"/>
    <property type="match status" value="1"/>
</dbReference>
<dbReference type="eggNOG" id="KOG1809">
    <property type="taxonomic scope" value="Eukaryota"/>
</dbReference>
<dbReference type="GO" id="GO:0009267">
    <property type="term" value="P:cellular response to starvation"/>
    <property type="evidence" value="ECO:0007669"/>
    <property type="project" value="EnsemblFungi"/>
</dbReference>
<accession>H2B1Y1</accession>
<dbReference type="InterPro" id="IPR009543">
    <property type="entry name" value="VPS13_VAB"/>
</dbReference>
<protein>
    <recommendedName>
        <fullName evidence="4">Vacuolar protein sorting-associated protein</fullName>
    </recommendedName>
</protein>
<dbReference type="Pfam" id="PF25037">
    <property type="entry name" value="VPS13_C"/>
    <property type="match status" value="1"/>
</dbReference>
<dbReference type="Pfam" id="PF12624">
    <property type="entry name" value="VPS13_N"/>
    <property type="match status" value="1"/>
</dbReference>
<dbReference type="HOGENOM" id="CLU_000135_0_0_1"/>
<dbReference type="InterPro" id="IPR026854">
    <property type="entry name" value="VPS13_N"/>
</dbReference>
<keyword evidence="4" id="KW-0333">Golgi apparatus</keyword>